<reference evidence="1 4" key="2">
    <citation type="submission" date="2018-03" db="EMBL/GenBank/DDBJ databases">
        <title>Genomic Encyclopedia of Archaeal and Bacterial Type Strains, Phase II (KMG-II): from individual species to whole genera.</title>
        <authorList>
            <person name="Goeker M."/>
        </authorList>
    </citation>
    <scope>NUCLEOTIDE SEQUENCE [LARGE SCALE GENOMIC DNA]</scope>
    <source>
        <strain evidence="1 4">DSM 29956</strain>
    </source>
</reference>
<evidence type="ECO:0000313" key="1">
    <source>
        <dbReference type="EMBL" id="PSK82508.1"/>
    </source>
</evidence>
<dbReference type="Proteomes" id="UP000240624">
    <property type="component" value="Unassembled WGS sequence"/>
</dbReference>
<dbReference type="EMBL" id="FWFY01000012">
    <property type="protein sequence ID" value="SLN65487.1"/>
    <property type="molecule type" value="Genomic_DNA"/>
</dbReference>
<reference evidence="2 3" key="1">
    <citation type="submission" date="2017-03" db="EMBL/GenBank/DDBJ databases">
        <authorList>
            <person name="Afonso C.L."/>
            <person name="Miller P.J."/>
            <person name="Scott M.A."/>
            <person name="Spackman E."/>
            <person name="Goraichik I."/>
            <person name="Dimitrov K.M."/>
            <person name="Suarez D.L."/>
            <person name="Swayne D.E."/>
        </authorList>
    </citation>
    <scope>NUCLEOTIDE SEQUENCE [LARGE SCALE GENOMIC DNA]</scope>
    <source>
        <strain evidence="2 3">CECT 8367</strain>
    </source>
</reference>
<organism evidence="2 3">
    <name type="scientific">Limimaricola soesokkakensis</name>
    <dbReference type="NCBI Taxonomy" id="1343159"/>
    <lineage>
        <taxon>Bacteria</taxon>
        <taxon>Pseudomonadati</taxon>
        <taxon>Pseudomonadota</taxon>
        <taxon>Alphaproteobacteria</taxon>
        <taxon>Rhodobacterales</taxon>
        <taxon>Paracoccaceae</taxon>
        <taxon>Limimaricola</taxon>
    </lineage>
</organism>
<evidence type="ECO:0000313" key="3">
    <source>
        <dbReference type="Proteomes" id="UP000193495"/>
    </source>
</evidence>
<protein>
    <submittedName>
        <fullName evidence="2">Uncharacterized protein</fullName>
    </submittedName>
</protein>
<gene>
    <name evidence="1" type="ORF">CLV79_11224</name>
    <name evidence="2" type="ORF">LOS8367_03221</name>
</gene>
<accession>A0A1X7A102</accession>
<keyword evidence="4" id="KW-1185">Reference proteome</keyword>
<evidence type="ECO:0000313" key="4">
    <source>
        <dbReference type="Proteomes" id="UP000240624"/>
    </source>
</evidence>
<sequence length="96" mass="10266">MLAQSAICYSAKDSESVHIEAVAADLLCARRSQPRPTPLPAMPKVALVTPKPGRRKSLSVARARLAKPVPLPQAAPVEAANRPEEPAAPVDCFLFR</sequence>
<dbReference type="Proteomes" id="UP000193495">
    <property type="component" value="Unassembled WGS sequence"/>
</dbReference>
<evidence type="ECO:0000313" key="2">
    <source>
        <dbReference type="EMBL" id="SLN65487.1"/>
    </source>
</evidence>
<dbReference type="EMBL" id="PYGB01000012">
    <property type="protein sequence ID" value="PSK82508.1"/>
    <property type="molecule type" value="Genomic_DNA"/>
</dbReference>
<proteinExistence type="predicted"/>
<dbReference type="AlphaFoldDB" id="A0A1X7A102"/>
<name>A0A1X7A102_9RHOB</name>